<comment type="caution">
    <text evidence="2">The sequence shown here is derived from an EMBL/GenBank/DDBJ whole genome shotgun (WGS) entry which is preliminary data.</text>
</comment>
<feature type="region of interest" description="Disordered" evidence="1">
    <location>
        <begin position="76"/>
        <end position="126"/>
    </location>
</feature>
<evidence type="ECO:0000313" key="3">
    <source>
        <dbReference type="Proteomes" id="UP001642484"/>
    </source>
</evidence>
<gene>
    <name evidence="2" type="ORF">CCMP2556_LOCUS20849</name>
</gene>
<dbReference type="EMBL" id="CAXAMN010012336">
    <property type="protein sequence ID" value="CAK9037915.1"/>
    <property type="molecule type" value="Genomic_DNA"/>
</dbReference>
<protein>
    <recommendedName>
        <fullName evidence="4">Ribosome biogenesis protein NOP53</fullName>
    </recommendedName>
</protein>
<keyword evidence="3" id="KW-1185">Reference proteome</keyword>
<proteinExistence type="predicted"/>
<evidence type="ECO:0000256" key="1">
    <source>
        <dbReference type="SAM" id="MobiDB-lite"/>
    </source>
</evidence>
<dbReference type="Proteomes" id="UP001642484">
    <property type="component" value="Unassembled WGS sequence"/>
</dbReference>
<evidence type="ECO:0000313" key="2">
    <source>
        <dbReference type="EMBL" id="CAK9037915.1"/>
    </source>
</evidence>
<feature type="compositionally biased region" description="Basic and acidic residues" evidence="1">
    <location>
        <begin position="146"/>
        <end position="157"/>
    </location>
</feature>
<name>A0ABP0LFG1_9DINO</name>
<sequence>MKKTSRRKAVPYNTYVQRERQQRFYERHKTHARFKRLQRHEERQGLGEPALLQRVLSEGADQVDADYERRLELTGLGAGKPVAKAEAAPEAAKKRRKRRRIEAASQPTTEPGSWKPKAKVAAKAKVPSRYQRELKAYEEAQAAKAAAEKQREEDKRERNRKKKQTAKERAMTGKLLAKRNPKGQPSMRNLIEMVTSKLEATTASSSTQAKSVHSSRVQSWKEQCSSWICGICQISPSCFFPHQLFSFAKLKKKTVLFKKHSEKCEKKLTRPALNVYL</sequence>
<organism evidence="2 3">
    <name type="scientific">Durusdinium trenchii</name>
    <dbReference type="NCBI Taxonomy" id="1381693"/>
    <lineage>
        <taxon>Eukaryota</taxon>
        <taxon>Sar</taxon>
        <taxon>Alveolata</taxon>
        <taxon>Dinophyceae</taxon>
        <taxon>Suessiales</taxon>
        <taxon>Symbiodiniaceae</taxon>
        <taxon>Durusdinium</taxon>
    </lineage>
</organism>
<accession>A0ABP0LFG1</accession>
<evidence type="ECO:0008006" key="4">
    <source>
        <dbReference type="Google" id="ProtNLM"/>
    </source>
</evidence>
<reference evidence="2 3" key="1">
    <citation type="submission" date="2024-02" db="EMBL/GenBank/DDBJ databases">
        <authorList>
            <person name="Chen Y."/>
            <person name="Shah S."/>
            <person name="Dougan E. K."/>
            <person name="Thang M."/>
            <person name="Chan C."/>
        </authorList>
    </citation>
    <scope>NUCLEOTIDE SEQUENCE [LARGE SCALE GENOMIC DNA]</scope>
</reference>
<feature type="region of interest" description="Disordered" evidence="1">
    <location>
        <begin position="141"/>
        <end position="185"/>
    </location>
</feature>